<dbReference type="InterPro" id="IPR056450">
    <property type="entry name" value="UBA_RAD5A"/>
</dbReference>
<evidence type="ECO:0000256" key="2">
    <source>
        <dbReference type="ARBA" id="ARBA00008438"/>
    </source>
</evidence>
<dbReference type="Proteomes" id="UP000823749">
    <property type="component" value="Chromosome 4"/>
</dbReference>
<feature type="compositionally biased region" description="Basic and acidic residues" evidence="15">
    <location>
        <begin position="760"/>
        <end position="770"/>
    </location>
</feature>
<dbReference type="GO" id="GO:0006281">
    <property type="term" value="P:DNA repair"/>
    <property type="evidence" value="ECO:0007669"/>
    <property type="project" value="UniProtKB-KW"/>
</dbReference>
<evidence type="ECO:0000256" key="8">
    <source>
        <dbReference type="ARBA" id="ARBA00022806"/>
    </source>
</evidence>
<dbReference type="Gene3D" id="3.40.50.300">
    <property type="entry name" value="P-loop containing nucleotide triphosphate hydrolases"/>
    <property type="match status" value="1"/>
</dbReference>
<evidence type="ECO:0000256" key="5">
    <source>
        <dbReference type="ARBA" id="ARBA00022763"/>
    </source>
</evidence>
<dbReference type="InterPro" id="IPR038718">
    <property type="entry name" value="SNF2-like_sf"/>
</dbReference>
<dbReference type="PROSITE" id="PS50089">
    <property type="entry name" value="ZF_RING_2"/>
    <property type="match status" value="1"/>
</dbReference>
<evidence type="ECO:0000313" key="20">
    <source>
        <dbReference type="Proteomes" id="UP000823749"/>
    </source>
</evidence>
<evidence type="ECO:0008006" key="21">
    <source>
        <dbReference type="Google" id="ProtNLM"/>
    </source>
</evidence>
<dbReference type="Gene3D" id="3.40.50.10810">
    <property type="entry name" value="Tandem AAA-ATPase domain"/>
    <property type="match status" value="1"/>
</dbReference>
<evidence type="ECO:0000259" key="16">
    <source>
        <dbReference type="PROSITE" id="PS50089"/>
    </source>
</evidence>
<evidence type="ECO:0000256" key="3">
    <source>
        <dbReference type="ARBA" id="ARBA00022723"/>
    </source>
</evidence>
<dbReference type="PROSITE" id="PS51192">
    <property type="entry name" value="HELICASE_ATP_BIND_1"/>
    <property type="match status" value="1"/>
</dbReference>
<feature type="domain" description="Helicase C-terminal" evidence="18">
    <location>
        <begin position="1148"/>
        <end position="1315"/>
    </location>
</feature>
<dbReference type="InterPro" id="IPR014905">
    <property type="entry name" value="HIRAN"/>
</dbReference>
<dbReference type="Pfam" id="PF08797">
    <property type="entry name" value="HIRAN"/>
    <property type="match status" value="1"/>
</dbReference>
<evidence type="ECO:0000256" key="4">
    <source>
        <dbReference type="ARBA" id="ARBA00022741"/>
    </source>
</evidence>
<feature type="domain" description="RING-type" evidence="16">
    <location>
        <begin position="1078"/>
        <end position="1118"/>
    </location>
</feature>
<keyword evidence="7" id="KW-0378">Hydrolase</keyword>
<dbReference type="Pfam" id="PF00271">
    <property type="entry name" value="Helicase_C"/>
    <property type="match status" value="1"/>
</dbReference>
<keyword evidence="12" id="KW-0234">DNA repair</keyword>
<evidence type="ECO:0000256" key="13">
    <source>
        <dbReference type="ARBA" id="ARBA00023242"/>
    </source>
</evidence>
<evidence type="ECO:0000256" key="6">
    <source>
        <dbReference type="ARBA" id="ARBA00022771"/>
    </source>
</evidence>
<dbReference type="InterPro" id="IPR013083">
    <property type="entry name" value="Znf_RING/FYVE/PHD"/>
</dbReference>
<sequence length="1315" mass="148217">METMATGGEDENRNIKKIRFVFFGSELTDSDILKALSQCGNSPDAAINYILDTPGFLPPPSDVKRTVTSTGARVSAPVKEAGKSELGCVLKPDVRVLKEESDVGLANKCSVEGEIAGSDCVSQSKPAIFDVEGEIAGTNMEEEIVGSDCVQESGDGVRVNEEECDVGFLDKEDKMVLSDCVRETVDGMEPDDRVKEESDVGKDDMEVETVCLDDELKVNVRVKEEPDVGFVSKEIVEVENVGSDSIKKSRPKMSFDEFLKATNTKVMADDEYLKAQMKKEPKEGESDCGSEGCVKKEEVIVGTEKKEPVAKVEPDLELENKAPMKEAKEDRWSSKSFPEKFEEHCRLEMEAKRSLQKPAQVKKEMGEDRKQLSTVVIEDGDFPEDPDWLLVGRNMVTGLSTTRGRKLENNEIVHLAFPSLDARNRSGSKWLSARSAASEIVRFSTKRSGEIGRLPMEWAKCLIPLVNSTKVKVLARCIAAPANLQLMQEIMLYVSFYIHKSIFTVCEKSSWRLDSPSNIDTTIYPLLTLFKLLKNNPFQKAEFTPEELDSRKRSLNLEVCVIISVSPFSLIIIVILNAQGGATRDLMSCYKVDSDEAASMLPIVKRRNGCQQYPEQNKDEQALSESSLNKLVGAVDVYNLEEMEPPETLMCDLRPYQKQALYWMSELEKGVDVEKAGKTLHPCWAAYKICDGRASSIYVNIFSGEATTKFPTAMQMARGGILADAMGLGKTVMTIALILARPGRSSDYQKLVSEASDEAENVKRKRDSDTNKPGVRGRTLIICPMALLGQWKDELDNHSQPESISTFVHYGGDRTNDPKVIASHDVVLTTYGVLTAAYKKDGENCIFHKIEWYRVVLDEAHTIKASKTQGAQAAFALSSHCRWCLTGTPLQNNLEDLYSLLCFLHVEPWCNWAWWSKLIQRPYENGEQRGLRLVKAILRPLMLRRTKETKDKEGRPILTLPPTDIQIIECEQSEAEHDFYSALFKRSKVQFDQFVAQGKVLHNYANILELLLRLRQCCNHPFLVMSRGDSQEYADLNKLARKFLETDPDSATPNQKLPTRAYVEEVVEEIRRGENTECPICLESADDPVLTPCAHRMCRECLLSSWRTPSAGVCPICRQLLKKTDLITCPSENRFRIDVEKNWKESSKVTKLLECLENIAKSGLGEKSIVFSQWTSFLDLLEIPLRRKKIGFLRFDGRLAQKQRERVLKEFNETNEKMVLLMSLKVGGVGLNLTAASSVFLMDPWWNPAVEEQAIMRIHRIGQKRTVSVRRFIVKDTVEERMQQVQARKQRMIAGALTDEEVRSARIEELKMLFR</sequence>
<dbReference type="SMART" id="SM00490">
    <property type="entry name" value="HELICc"/>
    <property type="match status" value="1"/>
</dbReference>
<reference evidence="19" key="1">
    <citation type="submission" date="2020-08" db="EMBL/GenBank/DDBJ databases">
        <title>Plant Genome Project.</title>
        <authorList>
            <person name="Zhang R.-G."/>
        </authorList>
    </citation>
    <scope>NUCLEOTIDE SEQUENCE</scope>
    <source>
        <strain evidence="19">WSP0</strain>
        <tissue evidence="19">Leaf</tissue>
    </source>
</reference>
<evidence type="ECO:0000256" key="9">
    <source>
        <dbReference type="ARBA" id="ARBA00022833"/>
    </source>
</evidence>
<dbReference type="SUPFAM" id="SSF57850">
    <property type="entry name" value="RING/U-box"/>
    <property type="match status" value="1"/>
</dbReference>
<proteinExistence type="inferred from homology"/>
<dbReference type="InterPro" id="IPR001841">
    <property type="entry name" value="Znf_RING"/>
</dbReference>
<keyword evidence="9" id="KW-0862">Zinc</keyword>
<dbReference type="SMART" id="SM00910">
    <property type="entry name" value="HIRAN"/>
    <property type="match status" value="1"/>
</dbReference>
<evidence type="ECO:0000256" key="12">
    <source>
        <dbReference type="ARBA" id="ARBA00023204"/>
    </source>
</evidence>
<keyword evidence="11" id="KW-0156">Chromatin regulator</keyword>
<dbReference type="GO" id="GO:0006325">
    <property type="term" value="P:chromatin organization"/>
    <property type="evidence" value="ECO:0007669"/>
    <property type="project" value="UniProtKB-KW"/>
</dbReference>
<keyword evidence="5" id="KW-0227">DNA damage</keyword>
<evidence type="ECO:0000256" key="7">
    <source>
        <dbReference type="ARBA" id="ARBA00022801"/>
    </source>
</evidence>
<dbReference type="InterPro" id="IPR050628">
    <property type="entry name" value="SNF2_RAD54_helicase_TF"/>
</dbReference>
<evidence type="ECO:0000259" key="18">
    <source>
        <dbReference type="PROSITE" id="PS51194"/>
    </source>
</evidence>
<dbReference type="Pfam" id="PF24559">
    <property type="entry name" value="UBA_RAD5A"/>
    <property type="match status" value="1"/>
</dbReference>
<organism evidence="19 20">
    <name type="scientific">Rhododendron griersonianum</name>
    <dbReference type="NCBI Taxonomy" id="479676"/>
    <lineage>
        <taxon>Eukaryota</taxon>
        <taxon>Viridiplantae</taxon>
        <taxon>Streptophyta</taxon>
        <taxon>Embryophyta</taxon>
        <taxon>Tracheophyta</taxon>
        <taxon>Spermatophyta</taxon>
        <taxon>Magnoliopsida</taxon>
        <taxon>eudicotyledons</taxon>
        <taxon>Gunneridae</taxon>
        <taxon>Pentapetalae</taxon>
        <taxon>asterids</taxon>
        <taxon>Ericales</taxon>
        <taxon>Ericaceae</taxon>
        <taxon>Ericoideae</taxon>
        <taxon>Rhodoreae</taxon>
        <taxon>Rhododendron</taxon>
    </lineage>
</organism>
<dbReference type="SMART" id="SM00184">
    <property type="entry name" value="RING"/>
    <property type="match status" value="1"/>
</dbReference>
<evidence type="ECO:0000259" key="17">
    <source>
        <dbReference type="PROSITE" id="PS51192"/>
    </source>
</evidence>
<keyword evidence="8" id="KW-0347">Helicase</keyword>
<dbReference type="Gene3D" id="3.30.40.10">
    <property type="entry name" value="Zinc/RING finger domain, C3HC4 (zinc finger)"/>
    <property type="match status" value="1"/>
</dbReference>
<keyword evidence="4" id="KW-0547">Nucleotide-binding</keyword>
<keyword evidence="6 14" id="KW-0863">Zinc-finger</keyword>
<evidence type="ECO:0000256" key="10">
    <source>
        <dbReference type="ARBA" id="ARBA00022840"/>
    </source>
</evidence>
<dbReference type="GO" id="GO:0005524">
    <property type="term" value="F:ATP binding"/>
    <property type="evidence" value="ECO:0007669"/>
    <property type="project" value="UniProtKB-KW"/>
</dbReference>
<protein>
    <recommendedName>
        <fullName evidence="21">DNA/RNA helicase protein</fullName>
    </recommendedName>
</protein>
<dbReference type="CDD" id="cd18008">
    <property type="entry name" value="DEXDc_SHPRH-like"/>
    <property type="match status" value="1"/>
</dbReference>
<evidence type="ECO:0000256" key="1">
    <source>
        <dbReference type="ARBA" id="ARBA00004123"/>
    </source>
</evidence>
<dbReference type="GO" id="GO:0004386">
    <property type="term" value="F:helicase activity"/>
    <property type="evidence" value="ECO:0007669"/>
    <property type="project" value="UniProtKB-KW"/>
</dbReference>
<dbReference type="InterPro" id="IPR049730">
    <property type="entry name" value="SNF2/RAD54-like_C"/>
</dbReference>
<dbReference type="GO" id="GO:0005634">
    <property type="term" value="C:nucleus"/>
    <property type="evidence" value="ECO:0007669"/>
    <property type="project" value="UniProtKB-SubCell"/>
</dbReference>
<dbReference type="InterPro" id="IPR014001">
    <property type="entry name" value="Helicase_ATP-bd"/>
</dbReference>
<evidence type="ECO:0000313" key="19">
    <source>
        <dbReference type="EMBL" id="KAG5554434.1"/>
    </source>
</evidence>
<dbReference type="InterPro" id="IPR000330">
    <property type="entry name" value="SNF2_N"/>
</dbReference>
<keyword evidence="20" id="KW-1185">Reference proteome</keyword>
<comment type="caution">
    <text evidence="19">The sequence shown here is derived from an EMBL/GenBank/DDBJ whole genome shotgun (WGS) entry which is preliminary data.</text>
</comment>
<dbReference type="SUPFAM" id="SSF52540">
    <property type="entry name" value="P-loop containing nucleoside triphosphate hydrolases"/>
    <property type="match status" value="2"/>
</dbReference>
<dbReference type="InterPro" id="IPR017907">
    <property type="entry name" value="Znf_RING_CS"/>
</dbReference>
<dbReference type="EMBL" id="JACTNZ010000004">
    <property type="protein sequence ID" value="KAG5554434.1"/>
    <property type="molecule type" value="Genomic_DNA"/>
</dbReference>
<dbReference type="FunFam" id="3.40.50.10810:FF:000089">
    <property type="entry name" value="DNA repair protein RAD5B"/>
    <property type="match status" value="1"/>
</dbReference>
<dbReference type="PROSITE" id="PS51194">
    <property type="entry name" value="HELICASE_CTER"/>
    <property type="match status" value="1"/>
</dbReference>
<feature type="domain" description="Helicase ATP-binding" evidence="17">
    <location>
        <begin position="711"/>
        <end position="907"/>
    </location>
</feature>
<dbReference type="InterPro" id="IPR027417">
    <property type="entry name" value="P-loop_NTPase"/>
</dbReference>
<name>A0AAV6KQA7_9ERIC</name>
<dbReference type="GO" id="GO:0008270">
    <property type="term" value="F:zinc ion binding"/>
    <property type="evidence" value="ECO:0007669"/>
    <property type="project" value="UniProtKB-KW"/>
</dbReference>
<dbReference type="PANTHER" id="PTHR45626">
    <property type="entry name" value="TRANSCRIPTION TERMINATION FACTOR 2-RELATED"/>
    <property type="match status" value="1"/>
</dbReference>
<evidence type="ECO:0000256" key="15">
    <source>
        <dbReference type="SAM" id="MobiDB-lite"/>
    </source>
</evidence>
<dbReference type="GO" id="GO:0008094">
    <property type="term" value="F:ATP-dependent activity, acting on DNA"/>
    <property type="evidence" value="ECO:0007669"/>
    <property type="project" value="TreeGrafter"/>
</dbReference>
<dbReference type="PROSITE" id="PS00518">
    <property type="entry name" value="ZF_RING_1"/>
    <property type="match status" value="1"/>
</dbReference>
<accession>A0AAV6KQA7</accession>
<dbReference type="Pfam" id="PF00176">
    <property type="entry name" value="SNF2-rel_dom"/>
    <property type="match status" value="1"/>
</dbReference>
<dbReference type="InterPro" id="IPR018957">
    <property type="entry name" value="Znf_C3HC4_RING-type"/>
</dbReference>
<dbReference type="InterPro" id="IPR001650">
    <property type="entry name" value="Helicase_C-like"/>
</dbReference>
<dbReference type="SMART" id="SM00487">
    <property type="entry name" value="DEXDc"/>
    <property type="match status" value="1"/>
</dbReference>
<comment type="subcellular location">
    <subcellularLocation>
        <location evidence="1">Nucleus</location>
    </subcellularLocation>
</comment>
<dbReference type="GO" id="GO:0016818">
    <property type="term" value="F:hydrolase activity, acting on acid anhydrides, in phosphorus-containing anhydrides"/>
    <property type="evidence" value="ECO:0007669"/>
    <property type="project" value="InterPro"/>
</dbReference>
<dbReference type="GO" id="GO:0003676">
    <property type="term" value="F:nucleic acid binding"/>
    <property type="evidence" value="ECO:0007669"/>
    <property type="project" value="InterPro"/>
</dbReference>
<dbReference type="Pfam" id="PF00097">
    <property type="entry name" value="zf-C3HC4"/>
    <property type="match status" value="1"/>
</dbReference>
<evidence type="ECO:0000256" key="11">
    <source>
        <dbReference type="ARBA" id="ARBA00022853"/>
    </source>
</evidence>
<gene>
    <name evidence="19" type="ORF">RHGRI_012084</name>
</gene>
<keyword evidence="10" id="KW-0067">ATP-binding</keyword>
<keyword evidence="3" id="KW-0479">Metal-binding</keyword>
<feature type="region of interest" description="Disordered" evidence="15">
    <location>
        <begin position="751"/>
        <end position="773"/>
    </location>
</feature>
<dbReference type="CDD" id="cd18793">
    <property type="entry name" value="SF2_C_SNF"/>
    <property type="match status" value="1"/>
</dbReference>
<dbReference type="PANTHER" id="PTHR45626:SF22">
    <property type="entry name" value="DNA REPAIR PROTEIN RAD5"/>
    <property type="match status" value="1"/>
</dbReference>
<evidence type="ECO:0000256" key="14">
    <source>
        <dbReference type="PROSITE-ProRule" id="PRU00175"/>
    </source>
</evidence>
<comment type="similarity">
    <text evidence="2">Belongs to the SNF2/RAD54 helicase family. RAD16 subfamily.</text>
</comment>
<keyword evidence="13" id="KW-0539">Nucleus</keyword>